<evidence type="ECO:0000313" key="14">
    <source>
        <dbReference type="Proteomes" id="UP001107961"/>
    </source>
</evidence>
<dbReference type="PROSITE" id="PS00770">
    <property type="entry name" value="AA_TRANSFER_CLASS_4"/>
    <property type="match status" value="1"/>
</dbReference>
<dbReference type="PANTHER" id="PTHR42743:SF2">
    <property type="entry name" value="AMINODEOXYCHORISMATE LYASE"/>
    <property type="match status" value="1"/>
</dbReference>
<comment type="cofactor">
    <cofactor evidence="1 12">
        <name>pyridoxal 5'-phosphate</name>
        <dbReference type="ChEBI" id="CHEBI:597326"/>
    </cofactor>
</comment>
<keyword evidence="5" id="KW-0289">Folate biosynthesis</keyword>
<dbReference type="KEGG" id="axe:P40_13180"/>
<organism evidence="13 14">
    <name type="scientific">Alloalcanivorax xenomutans</name>
    <dbReference type="NCBI Taxonomy" id="1094342"/>
    <lineage>
        <taxon>Bacteria</taxon>
        <taxon>Pseudomonadati</taxon>
        <taxon>Pseudomonadota</taxon>
        <taxon>Gammaproteobacteria</taxon>
        <taxon>Oceanospirillales</taxon>
        <taxon>Alcanivoracaceae</taxon>
        <taxon>Alloalcanivorax</taxon>
    </lineage>
</organism>
<dbReference type="InterPro" id="IPR036038">
    <property type="entry name" value="Aminotransferase-like"/>
</dbReference>
<evidence type="ECO:0000256" key="3">
    <source>
        <dbReference type="ARBA" id="ARBA00011738"/>
    </source>
</evidence>
<evidence type="ECO:0000256" key="10">
    <source>
        <dbReference type="NCBIfam" id="TIGR03461"/>
    </source>
</evidence>
<evidence type="ECO:0000256" key="7">
    <source>
        <dbReference type="ARBA" id="ARBA00035633"/>
    </source>
</evidence>
<sequence>MLSRSDRGLAYGDGLFETLRVGADGRVPLWPRHRARMLAGARRLAIPLAAGELERALAAQLRDHGAEAGVVKLVLTRGSGGRGYLPPARPEPTLFGQWFPLTAEPRDHLLHGVEIGLCDTVLPDDPFAGLKHLNRLPQVAARAEAGRHGWREGLLLDRHRCPVEATSMNLFAVFGDLLWTPSLERAGVAGVARDWLLDIARDQGWRVEVRARPLSHLRRADGIFLTNSIVGLLPVRKLAQWAWPMNPHILRWQQLWRAQFND</sequence>
<dbReference type="GO" id="GO:0046656">
    <property type="term" value="P:folic acid biosynthetic process"/>
    <property type="evidence" value="ECO:0007669"/>
    <property type="project" value="UniProtKB-KW"/>
</dbReference>
<comment type="similarity">
    <text evidence="2 11">Belongs to the class-IV pyridoxal-phosphate-dependent aminotransferase family.</text>
</comment>
<evidence type="ECO:0000256" key="4">
    <source>
        <dbReference type="ARBA" id="ARBA00022898"/>
    </source>
</evidence>
<dbReference type="AlphaFoldDB" id="A0A9Q3ZBT5"/>
<dbReference type="InterPro" id="IPR043132">
    <property type="entry name" value="BCAT-like_C"/>
</dbReference>
<evidence type="ECO:0000256" key="2">
    <source>
        <dbReference type="ARBA" id="ARBA00009320"/>
    </source>
</evidence>
<dbReference type="PANTHER" id="PTHR42743">
    <property type="entry name" value="AMINO-ACID AMINOTRANSFERASE"/>
    <property type="match status" value="1"/>
</dbReference>
<comment type="caution">
    <text evidence="13">The sequence shown here is derived from an EMBL/GenBank/DDBJ whole genome shotgun (WGS) entry which is preliminary data.</text>
</comment>
<dbReference type="Gene3D" id="3.30.470.10">
    <property type="match status" value="1"/>
</dbReference>
<comment type="pathway">
    <text evidence="7">Cofactor biosynthesis; tetrahydrofolate biosynthesis; 4-aminobenzoate from chorismate: step 2/2.</text>
</comment>
<dbReference type="Pfam" id="PF01063">
    <property type="entry name" value="Aminotran_4"/>
    <property type="match status" value="1"/>
</dbReference>
<evidence type="ECO:0000256" key="1">
    <source>
        <dbReference type="ARBA" id="ARBA00001933"/>
    </source>
</evidence>
<dbReference type="GO" id="GO:0008153">
    <property type="term" value="P:4-aminobenzoate biosynthetic process"/>
    <property type="evidence" value="ECO:0007669"/>
    <property type="project" value="UniProtKB-UniRule"/>
</dbReference>
<dbReference type="EMBL" id="JAJVKT010000004">
    <property type="protein sequence ID" value="MCE7507973.1"/>
    <property type="molecule type" value="Genomic_DNA"/>
</dbReference>
<dbReference type="GO" id="GO:0008696">
    <property type="term" value="F:4-amino-4-deoxychorismate lyase activity"/>
    <property type="evidence" value="ECO:0007669"/>
    <property type="project" value="UniProtKB-UniRule"/>
</dbReference>
<evidence type="ECO:0000256" key="12">
    <source>
        <dbReference type="RuleBase" id="RU004516"/>
    </source>
</evidence>
<dbReference type="GeneID" id="94687255"/>
<dbReference type="InterPro" id="IPR043131">
    <property type="entry name" value="BCAT-like_N"/>
</dbReference>
<dbReference type="InterPro" id="IPR018300">
    <property type="entry name" value="Aminotrans_IV_CS"/>
</dbReference>
<evidence type="ECO:0000256" key="6">
    <source>
        <dbReference type="ARBA" id="ARBA00023239"/>
    </source>
</evidence>
<comment type="catalytic activity">
    <reaction evidence="9">
        <text>4-amino-4-deoxychorismate = 4-aminobenzoate + pyruvate + H(+)</text>
        <dbReference type="Rhea" id="RHEA:16201"/>
        <dbReference type="ChEBI" id="CHEBI:15361"/>
        <dbReference type="ChEBI" id="CHEBI:15378"/>
        <dbReference type="ChEBI" id="CHEBI:17836"/>
        <dbReference type="ChEBI" id="CHEBI:58406"/>
        <dbReference type="EC" id="4.1.3.38"/>
    </reaction>
</comment>
<dbReference type="SUPFAM" id="SSF56752">
    <property type="entry name" value="D-aminoacid aminotransferase-like PLP-dependent enzymes"/>
    <property type="match status" value="1"/>
</dbReference>
<accession>A0A9Q3ZBT5</accession>
<dbReference type="InterPro" id="IPR017824">
    <property type="entry name" value="Aminodeoxychorismate_lyase_IV"/>
</dbReference>
<evidence type="ECO:0000313" key="13">
    <source>
        <dbReference type="EMBL" id="MCE7507973.1"/>
    </source>
</evidence>
<protein>
    <recommendedName>
        <fullName evidence="8 10">Aminodeoxychorismate lyase</fullName>
        <ecNumber evidence="8 10">4.1.3.38</ecNumber>
    </recommendedName>
</protein>
<dbReference type="GO" id="GO:0005829">
    <property type="term" value="C:cytosol"/>
    <property type="evidence" value="ECO:0007669"/>
    <property type="project" value="TreeGrafter"/>
</dbReference>
<gene>
    <name evidence="13" type="primary">pabC</name>
    <name evidence="13" type="ORF">LZG35_04945</name>
</gene>
<keyword evidence="14" id="KW-1185">Reference proteome</keyword>
<reference evidence="13" key="1">
    <citation type="submission" date="2022-01" db="EMBL/GenBank/DDBJ databases">
        <authorList>
            <person name="Karlyshev A.V."/>
            <person name="Jaspars M."/>
        </authorList>
    </citation>
    <scope>NUCLEOTIDE SEQUENCE</scope>
    <source>
        <strain evidence="13">AGSA3-2</strain>
    </source>
</reference>
<name>A0A9Q3ZBT5_9GAMM</name>
<evidence type="ECO:0000256" key="9">
    <source>
        <dbReference type="ARBA" id="ARBA00049529"/>
    </source>
</evidence>
<dbReference type="InterPro" id="IPR050571">
    <property type="entry name" value="Class-IV_PLP-Dep_Aminotrnsfr"/>
</dbReference>
<keyword evidence="4 12" id="KW-0663">Pyridoxal phosphate</keyword>
<dbReference type="RefSeq" id="WP_026949047.1">
    <property type="nucleotide sequence ID" value="NZ_CBDDTQ010000005.1"/>
</dbReference>
<evidence type="ECO:0000256" key="11">
    <source>
        <dbReference type="RuleBase" id="RU004106"/>
    </source>
</evidence>
<proteinExistence type="inferred from homology"/>
<comment type="subunit">
    <text evidence="3">Homodimer.</text>
</comment>
<dbReference type="Proteomes" id="UP001107961">
    <property type="component" value="Unassembled WGS sequence"/>
</dbReference>
<dbReference type="NCBIfam" id="TIGR03461">
    <property type="entry name" value="pabC_Proteo"/>
    <property type="match status" value="1"/>
</dbReference>
<dbReference type="GO" id="GO:0030170">
    <property type="term" value="F:pyridoxal phosphate binding"/>
    <property type="evidence" value="ECO:0007669"/>
    <property type="project" value="InterPro"/>
</dbReference>
<keyword evidence="6 13" id="KW-0456">Lyase</keyword>
<dbReference type="Gene3D" id="3.20.10.10">
    <property type="entry name" value="D-amino Acid Aminotransferase, subunit A, domain 2"/>
    <property type="match status" value="1"/>
</dbReference>
<dbReference type="InterPro" id="IPR001544">
    <property type="entry name" value="Aminotrans_IV"/>
</dbReference>
<dbReference type="EC" id="4.1.3.38" evidence="8 10"/>
<evidence type="ECO:0000256" key="8">
    <source>
        <dbReference type="ARBA" id="ARBA00035676"/>
    </source>
</evidence>
<evidence type="ECO:0000256" key="5">
    <source>
        <dbReference type="ARBA" id="ARBA00022909"/>
    </source>
</evidence>